<proteinExistence type="predicted"/>
<reference evidence="1" key="2">
    <citation type="journal article" date="2021" name="PeerJ">
        <title>Extensive microbial diversity within the chicken gut microbiome revealed by metagenomics and culture.</title>
        <authorList>
            <person name="Gilroy R."/>
            <person name="Ravi A."/>
            <person name="Getino M."/>
            <person name="Pursley I."/>
            <person name="Horton D.L."/>
            <person name="Alikhan N.F."/>
            <person name="Baker D."/>
            <person name="Gharbi K."/>
            <person name="Hall N."/>
            <person name="Watson M."/>
            <person name="Adriaenssens E.M."/>
            <person name="Foster-Nyarko E."/>
            <person name="Jarju S."/>
            <person name="Secka A."/>
            <person name="Antonio M."/>
            <person name="Oren A."/>
            <person name="Chaudhuri R.R."/>
            <person name="La Ragione R."/>
            <person name="Hildebrand F."/>
            <person name="Pallen M.J."/>
        </authorList>
    </citation>
    <scope>NUCLEOTIDE SEQUENCE</scope>
    <source>
        <strain evidence="1">ChiGjej1B1-24693</strain>
    </source>
</reference>
<sequence>MTTPAASTDHDPGAPMTLAMPRVDASEPGLAERAVADRPDLTVEGRTALIIPVNDLGDKVHRWR</sequence>
<dbReference type="Proteomes" id="UP000886842">
    <property type="component" value="Unassembled WGS sequence"/>
</dbReference>
<gene>
    <name evidence="1" type="ORF">IAA98_08140</name>
</gene>
<reference evidence="1" key="1">
    <citation type="submission" date="2020-10" db="EMBL/GenBank/DDBJ databases">
        <authorList>
            <person name="Gilroy R."/>
        </authorList>
    </citation>
    <scope>NUCLEOTIDE SEQUENCE</scope>
    <source>
        <strain evidence="1">ChiGjej1B1-24693</strain>
    </source>
</reference>
<evidence type="ECO:0000313" key="2">
    <source>
        <dbReference type="Proteomes" id="UP000886842"/>
    </source>
</evidence>
<comment type="caution">
    <text evidence="1">The sequence shown here is derived from an EMBL/GenBank/DDBJ whole genome shotgun (WGS) entry which is preliminary data.</text>
</comment>
<feature type="non-terminal residue" evidence="1">
    <location>
        <position position="64"/>
    </location>
</feature>
<dbReference type="AlphaFoldDB" id="A0A9D1GY07"/>
<organism evidence="1 2">
    <name type="scientific">Candidatus Avipropionibacterium avicola</name>
    <dbReference type="NCBI Taxonomy" id="2840701"/>
    <lineage>
        <taxon>Bacteria</taxon>
        <taxon>Bacillati</taxon>
        <taxon>Actinomycetota</taxon>
        <taxon>Actinomycetes</taxon>
        <taxon>Propionibacteriales</taxon>
        <taxon>Propionibacteriaceae</taxon>
        <taxon>Propionibacteriaceae incertae sedis</taxon>
        <taxon>Candidatus Avipropionibacterium</taxon>
    </lineage>
</organism>
<protein>
    <submittedName>
        <fullName evidence="1">Uncharacterized protein</fullName>
    </submittedName>
</protein>
<accession>A0A9D1GY07</accession>
<name>A0A9D1GY07_9ACTN</name>
<dbReference type="EMBL" id="DVLP01000244">
    <property type="protein sequence ID" value="HIT75539.1"/>
    <property type="molecule type" value="Genomic_DNA"/>
</dbReference>
<evidence type="ECO:0000313" key="1">
    <source>
        <dbReference type="EMBL" id="HIT75539.1"/>
    </source>
</evidence>